<accession>A0A2P7BWX6</accession>
<dbReference type="PROSITE" id="PS51257">
    <property type="entry name" value="PROKAR_LIPOPROTEIN"/>
    <property type="match status" value="1"/>
</dbReference>
<protein>
    <recommendedName>
        <fullName evidence="3">Lipoprotein</fullName>
    </recommendedName>
</protein>
<name>A0A2P7BWX6_9HYPH</name>
<evidence type="ECO:0008006" key="3">
    <source>
        <dbReference type="Google" id="ProtNLM"/>
    </source>
</evidence>
<proteinExistence type="predicted"/>
<keyword evidence="2" id="KW-1185">Reference proteome</keyword>
<evidence type="ECO:0000313" key="1">
    <source>
        <dbReference type="EMBL" id="PSH70957.1"/>
    </source>
</evidence>
<reference evidence="2" key="1">
    <citation type="submission" date="2017-11" db="EMBL/GenBank/DDBJ databases">
        <authorList>
            <person name="Kuznetsova I."/>
            <person name="Sazanova A."/>
            <person name="Chirak E."/>
            <person name="Safronova V."/>
            <person name="Willems A."/>
        </authorList>
    </citation>
    <scope>NUCLEOTIDE SEQUENCE [LARGE SCALE GENOMIC DNA]</scope>
    <source>
        <strain evidence="2">STM 196</strain>
    </source>
</reference>
<dbReference type="AlphaFoldDB" id="A0A2P7BWX6"/>
<evidence type="ECO:0000313" key="2">
    <source>
        <dbReference type="Proteomes" id="UP000241444"/>
    </source>
</evidence>
<dbReference type="Proteomes" id="UP000241444">
    <property type="component" value="Unassembled WGS sequence"/>
</dbReference>
<gene>
    <name evidence="1" type="ORF">CU102_02615</name>
</gene>
<organism evidence="1 2">
    <name type="scientific">Phyllobacterium brassicacearum</name>
    <dbReference type="NCBI Taxonomy" id="314235"/>
    <lineage>
        <taxon>Bacteria</taxon>
        <taxon>Pseudomonadati</taxon>
        <taxon>Pseudomonadota</taxon>
        <taxon>Alphaproteobacteria</taxon>
        <taxon>Hyphomicrobiales</taxon>
        <taxon>Phyllobacteriaceae</taxon>
        <taxon>Phyllobacterium</taxon>
    </lineage>
</organism>
<comment type="caution">
    <text evidence="1">The sequence shown here is derived from an EMBL/GenBank/DDBJ whole genome shotgun (WGS) entry which is preliminary data.</text>
</comment>
<sequence>MRTSLAALLVLILAGCQTSPDGMTNPGDLEQAHDAECRSFGVQPGSTQYDQCRETLATDAANEARRRQAAPPGTSIPG</sequence>
<dbReference type="EMBL" id="PGGO01000001">
    <property type="protein sequence ID" value="PSH70957.1"/>
    <property type="molecule type" value="Genomic_DNA"/>
</dbReference>
<dbReference type="RefSeq" id="WP_133624351.1">
    <property type="nucleotide sequence ID" value="NZ_PGGO01000001.1"/>
</dbReference>